<protein>
    <submittedName>
        <fullName evidence="1">Uncharacterized protein</fullName>
    </submittedName>
</protein>
<reference evidence="1" key="2">
    <citation type="journal article" date="2014" name="ISME J.">
        <title>Microbial stratification in low pH oxic and suboxic macroscopic growths along an acid mine drainage.</title>
        <authorList>
            <person name="Mendez-Garcia C."/>
            <person name="Mesa V."/>
            <person name="Sprenger R.R."/>
            <person name="Richter M."/>
            <person name="Diez M.S."/>
            <person name="Solano J."/>
            <person name="Bargiela R."/>
            <person name="Golyshina O.V."/>
            <person name="Manteca A."/>
            <person name="Ramos J.L."/>
            <person name="Gallego J.R."/>
            <person name="Llorente I."/>
            <person name="Martins Dos Santos V.A."/>
            <person name="Jensen O.N."/>
            <person name="Pelaez A.I."/>
            <person name="Sanchez J."/>
            <person name="Ferrer M."/>
        </authorList>
    </citation>
    <scope>NUCLEOTIDE SEQUENCE</scope>
</reference>
<evidence type="ECO:0000313" key="1">
    <source>
        <dbReference type="EMBL" id="EQD39504.1"/>
    </source>
</evidence>
<dbReference type="AlphaFoldDB" id="T1AER1"/>
<proteinExistence type="predicted"/>
<dbReference type="EMBL" id="AUZX01012365">
    <property type="protein sequence ID" value="EQD39504.1"/>
    <property type="molecule type" value="Genomic_DNA"/>
</dbReference>
<feature type="non-terminal residue" evidence="1">
    <location>
        <position position="35"/>
    </location>
</feature>
<name>T1AER1_9ZZZZ</name>
<gene>
    <name evidence="1" type="ORF">B1A_16820</name>
</gene>
<organism evidence="1">
    <name type="scientific">mine drainage metagenome</name>
    <dbReference type="NCBI Taxonomy" id="410659"/>
    <lineage>
        <taxon>unclassified sequences</taxon>
        <taxon>metagenomes</taxon>
        <taxon>ecological metagenomes</taxon>
    </lineage>
</organism>
<accession>T1AER1</accession>
<reference evidence="1" key="1">
    <citation type="submission" date="2013-08" db="EMBL/GenBank/DDBJ databases">
        <authorList>
            <person name="Mendez C."/>
            <person name="Richter M."/>
            <person name="Ferrer M."/>
            <person name="Sanchez J."/>
        </authorList>
    </citation>
    <scope>NUCLEOTIDE SEQUENCE</scope>
</reference>
<comment type="caution">
    <text evidence="1">The sequence shown here is derived from an EMBL/GenBank/DDBJ whole genome shotgun (WGS) entry which is preliminary data.</text>
</comment>
<sequence length="35" mass="4130">MGAFKEPVNVAIDEHDEPYYGMDNRYLINAPFHKF</sequence>